<feature type="region of interest" description="Disordered" evidence="1">
    <location>
        <begin position="742"/>
        <end position="764"/>
    </location>
</feature>
<proteinExistence type="predicted"/>
<evidence type="ECO:0000313" key="2">
    <source>
        <dbReference type="EMBL" id="SNX71084.1"/>
    </source>
</evidence>
<dbReference type="Proteomes" id="UP000219467">
    <property type="component" value="Unassembled WGS sequence"/>
</dbReference>
<evidence type="ECO:0008006" key="4">
    <source>
        <dbReference type="Google" id="ProtNLM"/>
    </source>
</evidence>
<name>A0A285CU92_9RHOB</name>
<sequence length="1294" mass="138491">MTDDWGSVQPGPGMSAGSVLPLPLATDAPYLRPGGLAEALAAIAARAPQPWHHQLRHEPAVLAAEIVAFRPDDALAAFDLAAESGATPLVRHVRALAQQLQDWMTRARSQLPEVFADTLDTLDAEMNLQGRVSRLASSRAADTRAVLFEASSALGLAEAPTKGPRNPILEARRLRGGLVAAHHQMVHAVASLQPAAQAALRARLDSGRVDPAIGLLVAELTAAGVVEARLNRFTRRHTEFYFAGMLGQHPAPAQPERVLLHIPPGAAAHLLPQGARLIARSAAAAPAEFRTLLAAPVTTARVAATGAITWQTDPQVSAHATLGAITRVVASLDPPDRAIDRGIFTARLAQAPNLGLDVSSDMFRLHEGRREIEVRLEMRRASALPATATTPDTDAPRKGADPEVLLELARDPELVLAFGHASVEAGAALIAAEVAARPGPPSMALIYQTLAERAPEGHALRLLLGRIVTLGLVEGAPWPSGRFWQVLGARIDACRDDLSGQRTGNGHGARNSILAECFAQDAAGRFLFRPEDVFQTFFADTFDVTLSGAAGPIRPEVRQVLPNGPGQPPGLTLRLSIGPEQPPITAEGDAAPRLTIRYGSATRICPVSFFERYQIARIGLRVRVAGLRRFAAFNDDGPVAADQSFLPFGSRPADGATLTIAAPEMAVKPVSRVTIALDWADLPVGPGGFAAHYAQYPPGTAVPDPQVTASLLSAEGWAPLLPGATALVDRAGPDGRLASHWQRHGAVERPSRPDTGADSLSLPRSRGELRAGAVRLTLSGVGEGLGQVPYTMALAQAMRPRLLPIGPAARPRALPNPPWLPRVAALRLGYEAADTILLSDHEAARPRDRVRQVTPFGTIGLFPERIGRRIGLFPARLGYGTLFVQLAGPAAKDRLSLLFDIADSGHERTVPDRVPLVWHYLTDTGWQVLPATAITSDTTDGLLRPGTMVLDLPDDASETAPDMPPGGVWLAVSAERPGFETYPVLSSVRTNGIWASGVSVVAAEGAQGPRDWRFDPGFPGLGTPVEVGRRLPPRPPETPPAWRARVAARLRHRARAVTPWDVECLVLDAFPEVWHVKCLPHLTHAGPAPAPGRATVVLVRHPPPPDPDGSVPPQERHFDVSKLTRVRDHLERHASPFAGFEVVNPAFDRIQVRAQVRFGRESQDSARAHRLRQHLVRQLSVWTAAPDLARLGWSLNVAQLRAQIAALDYVQEISDFSVLHFASDDRGIHRLIDTARGAGGMQVIRPSRPWALPLSAADHAIEASDLPPAQEARPTGIGRLRVGDMLIVGQEAGR</sequence>
<protein>
    <recommendedName>
        <fullName evidence="4">Baseplate J-like protein</fullName>
    </recommendedName>
</protein>
<dbReference type="OrthoDB" id="9762853at2"/>
<organism evidence="2 3">
    <name type="scientific">Cereibacter ovatus</name>
    <dbReference type="NCBI Taxonomy" id="439529"/>
    <lineage>
        <taxon>Bacteria</taxon>
        <taxon>Pseudomonadati</taxon>
        <taxon>Pseudomonadota</taxon>
        <taxon>Alphaproteobacteria</taxon>
        <taxon>Rhodobacterales</taxon>
        <taxon>Paracoccaceae</taxon>
        <taxon>Cereibacter</taxon>
    </lineage>
</organism>
<evidence type="ECO:0000256" key="1">
    <source>
        <dbReference type="SAM" id="MobiDB-lite"/>
    </source>
</evidence>
<reference evidence="3" key="1">
    <citation type="submission" date="2017-08" db="EMBL/GenBank/DDBJ databases">
        <authorList>
            <person name="Varghese N."/>
            <person name="Submissions S."/>
        </authorList>
    </citation>
    <scope>NUCLEOTIDE SEQUENCE [LARGE SCALE GENOMIC DNA]</scope>
    <source>
        <strain evidence="3">JA234</strain>
    </source>
</reference>
<dbReference type="EMBL" id="OAOQ01000008">
    <property type="protein sequence ID" value="SNX71084.1"/>
    <property type="molecule type" value="Genomic_DNA"/>
</dbReference>
<keyword evidence="3" id="KW-1185">Reference proteome</keyword>
<gene>
    <name evidence="2" type="ORF">SAMN05878503_10837</name>
</gene>
<evidence type="ECO:0000313" key="3">
    <source>
        <dbReference type="Proteomes" id="UP000219467"/>
    </source>
</evidence>
<accession>A0A285CU92</accession>